<reference evidence="6" key="1">
    <citation type="submission" date="2023-06" db="EMBL/GenBank/DDBJ databases">
        <title>Genome-scale phylogeny and comparative genomics of the fungal order Sordariales.</title>
        <authorList>
            <consortium name="Lawrence Berkeley National Laboratory"/>
            <person name="Hensen N."/>
            <person name="Bonometti L."/>
            <person name="Westerberg I."/>
            <person name="Brannstrom I.O."/>
            <person name="Guillou S."/>
            <person name="Cros-Aarteil S."/>
            <person name="Calhoun S."/>
            <person name="Haridas S."/>
            <person name="Kuo A."/>
            <person name="Mondo S."/>
            <person name="Pangilinan J."/>
            <person name="Riley R."/>
            <person name="Labutti K."/>
            <person name="Andreopoulos B."/>
            <person name="Lipzen A."/>
            <person name="Chen C."/>
            <person name="Yanf M."/>
            <person name="Daum C."/>
            <person name="Ng V."/>
            <person name="Clum A."/>
            <person name="Steindorff A."/>
            <person name="Ohm R."/>
            <person name="Martin F."/>
            <person name="Silar P."/>
            <person name="Natvig D."/>
            <person name="Lalanne C."/>
            <person name="Gautier V."/>
            <person name="Ament-Velasquez S.L."/>
            <person name="Kruys A."/>
            <person name="Hutchinson M.I."/>
            <person name="Powell A.J."/>
            <person name="Barry K."/>
            <person name="Miller A.N."/>
            <person name="Grigoriev I.V."/>
            <person name="Debuchy R."/>
            <person name="Gladieux P."/>
            <person name="Thoren M.H."/>
            <person name="Johannesson H."/>
        </authorList>
    </citation>
    <scope>NUCLEOTIDE SEQUENCE</scope>
    <source>
        <strain evidence="6">SMH2532-1</strain>
    </source>
</reference>
<dbReference type="GO" id="GO:0016787">
    <property type="term" value="F:hydrolase activity"/>
    <property type="evidence" value="ECO:0007669"/>
    <property type="project" value="UniProtKB-KW"/>
</dbReference>
<evidence type="ECO:0000256" key="1">
    <source>
        <dbReference type="ARBA" id="ARBA00010088"/>
    </source>
</evidence>
<dbReference type="PANTHER" id="PTHR43248:SF25">
    <property type="entry name" value="AB HYDROLASE-1 DOMAIN-CONTAINING PROTEIN-RELATED"/>
    <property type="match status" value="1"/>
</dbReference>
<proteinExistence type="inferred from homology"/>
<dbReference type="InterPro" id="IPR013595">
    <property type="entry name" value="Pept_S33_TAP-like_C"/>
</dbReference>
<dbReference type="EMBL" id="JAULSV010000001">
    <property type="protein sequence ID" value="KAK0656956.1"/>
    <property type="molecule type" value="Genomic_DNA"/>
</dbReference>
<dbReference type="PANTHER" id="PTHR43248">
    <property type="entry name" value="2-SUCCINYL-6-HYDROXY-2,4-CYCLOHEXADIENE-1-CARBOXYLATE SYNTHASE"/>
    <property type="match status" value="1"/>
</dbReference>
<feature type="compositionally biased region" description="Polar residues" evidence="3">
    <location>
        <begin position="439"/>
        <end position="453"/>
    </location>
</feature>
<dbReference type="InterPro" id="IPR029058">
    <property type="entry name" value="AB_hydrolase_fold"/>
</dbReference>
<feature type="region of interest" description="Disordered" evidence="3">
    <location>
        <begin position="68"/>
        <end position="96"/>
    </location>
</feature>
<evidence type="ECO:0000259" key="4">
    <source>
        <dbReference type="Pfam" id="PF00561"/>
    </source>
</evidence>
<dbReference type="Pfam" id="PF00561">
    <property type="entry name" value="Abhydrolase_1"/>
    <property type="match status" value="1"/>
</dbReference>
<keyword evidence="2" id="KW-0378">Hydrolase</keyword>
<dbReference type="InterPro" id="IPR000073">
    <property type="entry name" value="AB_hydrolase_1"/>
</dbReference>
<dbReference type="SUPFAM" id="SSF53474">
    <property type="entry name" value="alpha/beta-Hydrolases"/>
    <property type="match status" value="1"/>
</dbReference>
<dbReference type="AlphaFoldDB" id="A0AA39YQV7"/>
<feature type="region of interest" description="Disordered" evidence="3">
    <location>
        <begin position="436"/>
        <end position="469"/>
    </location>
</feature>
<feature type="domain" description="AB hydrolase-1" evidence="4">
    <location>
        <begin position="161"/>
        <end position="369"/>
    </location>
</feature>
<evidence type="ECO:0000313" key="6">
    <source>
        <dbReference type="EMBL" id="KAK0656956.1"/>
    </source>
</evidence>
<dbReference type="Pfam" id="PF08386">
    <property type="entry name" value="Abhydrolase_4"/>
    <property type="match status" value="1"/>
</dbReference>
<evidence type="ECO:0000256" key="3">
    <source>
        <dbReference type="SAM" id="MobiDB-lite"/>
    </source>
</evidence>
<feature type="domain" description="Peptidase S33 tripeptidyl aminopeptidase-like C-terminal" evidence="5">
    <location>
        <begin position="502"/>
        <end position="602"/>
    </location>
</feature>
<feature type="region of interest" description="Disordered" evidence="3">
    <location>
        <begin position="1"/>
        <end position="34"/>
    </location>
</feature>
<keyword evidence="7" id="KW-1185">Reference proteome</keyword>
<comment type="caution">
    <text evidence="6">The sequence shown here is derived from an EMBL/GenBank/DDBJ whole genome shotgun (WGS) entry which is preliminary data.</text>
</comment>
<dbReference type="Gene3D" id="3.40.50.1820">
    <property type="entry name" value="alpha/beta hydrolase"/>
    <property type="match status" value="1"/>
</dbReference>
<organism evidence="6 7">
    <name type="scientific">Cercophora newfieldiana</name>
    <dbReference type="NCBI Taxonomy" id="92897"/>
    <lineage>
        <taxon>Eukaryota</taxon>
        <taxon>Fungi</taxon>
        <taxon>Dikarya</taxon>
        <taxon>Ascomycota</taxon>
        <taxon>Pezizomycotina</taxon>
        <taxon>Sordariomycetes</taxon>
        <taxon>Sordariomycetidae</taxon>
        <taxon>Sordariales</taxon>
        <taxon>Lasiosphaeriaceae</taxon>
        <taxon>Cercophora</taxon>
    </lineage>
</organism>
<evidence type="ECO:0000313" key="7">
    <source>
        <dbReference type="Proteomes" id="UP001174936"/>
    </source>
</evidence>
<accession>A0AA39YQV7</accession>
<feature type="compositionally biased region" description="Low complexity" evidence="3">
    <location>
        <begin position="78"/>
        <end position="94"/>
    </location>
</feature>
<sequence length="650" mass="69921">MAKSLGSPRPDSGSARDPKRPLTTPPFPVPHRSSSARRRWASLTAAAAVAALTLLALCHSVRKCAGIPPHQPIPSQSPPITNTTTTTTSQDETPFSWADIPPSRTLSWHPCYTTTTTTGTPSGLECARLDIPMDWLNPSDAHRVILAIIRLRATATPRRGPVFFNPGGPGGSGVWALRDHGRDLQAVVGEEFDIVSFDPRGVGASVPRVECWGGNRRQERAFWEAGEVGVLDAYPGVVYAAFARAAALSGVCEEDGGEILRHVGTTYHARDMLEVLEQMGERGLRYWGFSYGTVLGGTFAAMYPGRVERMVNDGNVDLKEWYQTVDYINFVRDTDKVVDAFYFYCHQAGPLRCAFHAATPGKIRQRLANLLAQIRINPVLVPSSPSESGPRMPELVTFTHVKRMLATALYQPIYRFQRVASVLAALEAGDGRPYHAYTSADQPASTPFCSSETTPPPSAPGPDEDTPDSFAAILCSDGEPFAYTPTTYESYVRAVQNLSTLIGGDQATTRLSCAGRTIRPKWRFAGPFSANTSFPVLFVNNIADNITPLVSARNNSAGFPGSVVLVQNSYGHTSLAAASSCTARAVRSYFREGRMPAEGTVCEADEMPFGEAAFPGAGGEGGAEVEESDALTEAVGRLSRGARWGVGAGL</sequence>
<name>A0AA39YQV7_9PEZI</name>
<protein>
    <submittedName>
        <fullName evidence="6">TAP-like protein-domain-containing protein</fullName>
    </submittedName>
</protein>
<comment type="similarity">
    <text evidence="1">Belongs to the peptidase S33 family.</text>
</comment>
<evidence type="ECO:0000256" key="2">
    <source>
        <dbReference type="ARBA" id="ARBA00022801"/>
    </source>
</evidence>
<dbReference type="InterPro" id="IPR051601">
    <property type="entry name" value="Serine_prot/Carboxylest_S33"/>
</dbReference>
<dbReference type="Proteomes" id="UP001174936">
    <property type="component" value="Unassembled WGS sequence"/>
</dbReference>
<gene>
    <name evidence="6" type="ORF">B0T16DRAFT_49624</name>
</gene>
<evidence type="ECO:0000259" key="5">
    <source>
        <dbReference type="Pfam" id="PF08386"/>
    </source>
</evidence>